<keyword evidence="4" id="KW-1185">Reference proteome</keyword>
<dbReference type="Gene3D" id="2.60.34.10">
    <property type="entry name" value="Substrate Binding Domain Of DNAk, Chain A, domain 1"/>
    <property type="match status" value="1"/>
</dbReference>
<evidence type="ECO:0000256" key="3">
    <source>
        <dbReference type="ARBA" id="ARBA00022840"/>
    </source>
</evidence>
<dbReference type="Pfam" id="PF00012">
    <property type="entry name" value="HSP70"/>
    <property type="match status" value="1"/>
</dbReference>
<accession>A0A914S086</accession>
<dbReference type="AlphaFoldDB" id="A0A914S086"/>
<protein>
    <submittedName>
        <fullName evidence="5">Uncharacterized protein</fullName>
    </submittedName>
</protein>
<proteinExistence type="inferred from homology"/>
<dbReference type="InterPro" id="IPR029047">
    <property type="entry name" value="HSP70_peptide-bd_sf"/>
</dbReference>
<name>A0A914S086_PAREQ</name>
<dbReference type="WBParaSite" id="PEQ_0001198801-mRNA-1">
    <property type="protein sequence ID" value="PEQ_0001198801-mRNA-1"/>
    <property type="gene ID" value="PEQ_0001198801"/>
</dbReference>
<evidence type="ECO:0000313" key="5">
    <source>
        <dbReference type="WBParaSite" id="PEQ_0001198801-mRNA-1"/>
    </source>
</evidence>
<dbReference type="GO" id="GO:0140662">
    <property type="term" value="F:ATP-dependent protein folding chaperone"/>
    <property type="evidence" value="ECO:0007669"/>
    <property type="project" value="InterPro"/>
</dbReference>
<dbReference type="PANTHER" id="PTHR19375">
    <property type="entry name" value="HEAT SHOCK PROTEIN 70KDA"/>
    <property type="match status" value="1"/>
</dbReference>
<keyword evidence="3" id="KW-0067">ATP-binding</keyword>
<evidence type="ECO:0000256" key="1">
    <source>
        <dbReference type="ARBA" id="ARBA00007381"/>
    </source>
</evidence>
<sequence length="120" mass="13687">MLHLLKVYEGERAMTRDNNKLGTFDLMGIPPAPRGVPQIEIQIKNEKGRLSQAEIDRMLNDARRFEREDNEAKERVAARNALETYTYQIRQALNDYGDRLDSSDPGNGSEVLLIALRSAR</sequence>
<keyword evidence="2" id="KW-0547">Nucleotide-binding</keyword>
<dbReference type="GO" id="GO:0005524">
    <property type="term" value="F:ATP binding"/>
    <property type="evidence" value="ECO:0007669"/>
    <property type="project" value="UniProtKB-KW"/>
</dbReference>
<evidence type="ECO:0000256" key="2">
    <source>
        <dbReference type="ARBA" id="ARBA00022741"/>
    </source>
</evidence>
<dbReference type="InterPro" id="IPR029048">
    <property type="entry name" value="HSP70_C_sf"/>
</dbReference>
<comment type="similarity">
    <text evidence="1">Belongs to the heat shock protein 70 family.</text>
</comment>
<dbReference type="Gene3D" id="1.20.1270.10">
    <property type="match status" value="1"/>
</dbReference>
<dbReference type="Proteomes" id="UP000887564">
    <property type="component" value="Unplaced"/>
</dbReference>
<organism evidence="4 5">
    <name type="scientific">Parascaris equorum</name>
    <name type="common">Equine roundworm</name>
    <dbReference type="NCBI Taxonomy" id="6256"/>
    <lineage>
        <taxon>Eukaryota</taxon>
        <taxon>Metazoa</taxon>
        <taxon>Ecdysozoa</taxon>
        <taxon>Nematoda</taxon>
        <taxon>Chromadorea</taxon>
        <taxon>Rhabditida</taxon>
        <taxon>Spirurina</taxon>
        <taxon>Ascaridomorpha</taxon>
        <taxon>Ascaridoidea</taxon>
        <taxon>Ascarididae</taxon>
        <taxon>Parascaris</taxon>
    </lineage>
</organism>
<dbReference type="InterPro" id="IPR013126">
    <property type="entry name" value="Hsp_70_fam"/>
</dbReference>
<dbReference type="SUPFAM" id="SSF100920">
    <property type="entry name" value="Heat shock protein 70kD (HSP70), peptide-binding domain"/>
    <property type="match status" value="1"/>
</dbReference>
<reference evidence="5" key="1">
    <citation type="submission" date="2022-11" db="UniProtKB">
        <authorList>
            <consortium name="WormBaseParasite"/>
        </authorList>
    </citation>
    <scope>IDENTIFICATION</scope>
</reference>
<evidence type="ECO:0000313" key="4">
    <source>
        <dbReference type="Proteomes" id="UP000887564"/>
    </source>
</evidence>